<evidence type="ECO:0000313" key="1">
    <source>
        <dbReference type="EMBL" id="MFC3679756.1"/>
    </source>
</evidence>
<sequence>MKVYQELTLLPGDDIGHYFLWSKVYTQLHLALVETQKGNNLTDIGISFPQYDLNKGLGRKLRVFAPSSERLQALDLPGKLSRLLDYVHITSIRDVPESVEGYMRVSRWREKTGIERRARRSAIKKGISYEAALAQWQERGSTDFIPKSPYVQLQSLSNSNRFRINIRVEEVESGDGGFSVYGLSKGGRVPKF</sequence>
<dbReference type="EMBL" id="JBHRYB010000005">
    <property type="protein sequence ID" value="MFC3679756.1"/>
    <property type="molecule type" value="Genomic_DNA"/>
</dbReference>
<dbReference type="InterPro" id="IPR042564">
    <property type="entry name" value="CRISPR-Cas6/Csy4_sf"/>
</dbReference>
<dbReference type="RefSeq" id="WP_376865527.1">
    <property type="nucleotide sequence ID" value="NZ_JBHRYB010000005.1"/>
</dbReference>
<accession>A0ABV7VT84</accession>
<comment type="caution">
    <text evidence="1">The sequence shown here is derived from an EMBL/GenBank/DDBJ whole genome shotgun (WGS) entry which is preliminary data.</text>
</comment>
<protein>
    <submittedName>
        <fullName evidence="1">Type I-F CRISPR-associated endoribonuclease Cas6/Csy4</fullName>
    </submittedName>
</protein>
<gene>
    <name evidence="1" type="primary">cas6f</name>
    <name evidence="1" type="ORF">ACFOMG_06485</name>
</gene>
<evidence type="ECO:0000313" key="2">
    <source>
        <dbReference type="Proteomes" id="UP001595722"/>
    </source>
</evidence>
<name>A0ABV7VT84_9GAMM</name>
<organism evidence="1 2">
    <name type="scientific">Bacterioplanoides pacificum</name>
    <dbReference type="NCBI Taxonomy" id="1171596"/>
    <lineage>
        <taxon>Bacteria</taxon>
        <taxon>Pseudomonadati</taxon>
        <taxon>Pseudomonadota</taxon>
        <taxon>Gammaproteobacteria</taxon>
        <taxon>Oceanospirillales</taxon>
        <taxon>Oceanospirillaceae</taxon>
        <taxon>Bacterioplanoides</taxon>
    </lineage>
</organism>
<dbReference type="CDD" id="cd09739">
    <property type="entry name" value="Cas6_I-F"/>
    <property type="match status" value="1"/>
</dbReference>
<dbReference type="Gene3D" id="3.30.70.2540">
    <property type="entry name" value="CRISPR-associated endoribonuclease Cas6/Csy4"/>
    <property type="match status" value="1"/>
</dbReference>
<dbReference type="NCBIfam" id="TIGR02563">
    <property type="entry name" value="cas_Csy4"/>
    <property type="match status" value="1"/>
</dbReference>
<dbReference type="InterPro" id="IPR013396">
    <property type="entry name" value="CRISPR-assoc_prot_Csy4"/>
</dbReference>
<dbReference type="Proteomes" id="UP001595722">
    <property type="component" value="Unassembled WGS sequence"/>
</dbReference>
<proteinExistence type="predicted"/>
<keyword evidence="2" id="KW-1185">Reference proteome</keyword>
<dbReference type="Pfam" id="PF09618">
    <property type="entry name" value="Cas_Csy4"/>
    <property type="match status" value="1"/>
</dbReference>
<reference evidence="2" key="1">
    <citation type="journal article" date="2019" name="Int. J. Syst. Evol. Microbiol.">
        <title>The Global Catalogue of Microorganisms (GCM) 10K type strain sequencing project: providing services to taxonomists for standard genome sequencing and annotation.</title>
        <authorList>
            <consortium name="The Broad Institute Genomics Platform"/>
            <consortium name="The Broad Institute Genome Sequencing Center for Infectious Disease"/>
            <person name="Wu L."/>
            <person name="Ma J."/>
        </authorList>
    </citation>
    <scope>NUCLEOTIDE SEQUENCE [LARGE SCALE GENOMIC DNA]</scope>
    <source>
        <strain evidence="2">KCTC 42424</strain>
    </source>
</reference>